<keyword evidence="2" id="KW-1185">Reference proteome</keyword>
<dbReference type="Proteomes" id="UP001054837">
    <property type="component" value="Unassembled WGS sequence"/>
</dbReference>
<organism evidence="1 2">
    <name type="scientific">Caerostris darwini</name>
    <dbReference type="NCBI Taxonomy" id="1538125"/>
    <lineage>
        <taxon>Eukaryota</taxon>
        <taxon>Metazoa</taxon>
        <taxon>Ecdysozoa</taxon>
        <taxon>Arthropoda</taxon>
        <taxon>Chelicerata</taxon>
        <taxon>Arachnida</taxon>
        <taxon>Araneae</taxon>
        <taxon>Araneomorphae</taxon>
        <taxon>Entelegynae</taxon>
        <taxon>Araneoidea</taxon>
        <taxon>Araneidae</taxon>
        <taxon>Caerostris</taxon>
    </lineage>
</organism>
<reference evidence="1 2" key="1">
    <citation type="submission" date="2021-06" db="EMBL/GenBank/DDBJ databases">
        <title>Caerostris darwini draft genome.</title>
        <authorList>
            <person name="Kono N."/>
            <person name="Arakawa K."/>
        </authorList>
    </citation>
    <scope>NUCLEOTIDE SEQUENCE [LARGE SCALE GENOMIC DNA]</scope>
</reference>
<dbReference type="AlphaFoldDB" id="A0AAV4MP01"/>
<comment type="caution">
    <text evidence="1">The sequence shown here is derived from an EMBL/GenBank/DDBJ whole genome shotgun (WGS) entry which is preliminary data.</text>
</comment>
<proteinExistence type="predicted"/>
<gene>
    <name evidence="1" type="ORF">CDAR_601781</name>
</gene>
<sequence length="189" mass="21671">MEPRRRAVKIGITDISAADLKGMHRTISRIAEEIRSRMHSYNTRIHRNRIGGRCHLSGNVLPLGCGAIYSFGVRDTRRSDLECTHIIHRGIVTTSVDDVICQEMSYLSDAVRFTVLVSVTLGKNGALDVCACLLKRMFLLLWMDSLLTINFLFMLQEDAFWNLSERFDDFLFCVRKERFHDILSAIFVV</sequence>
<accession>A0AAV4MP01</accession>
<name>A0AAV4MP01_9ARAC</name>
<evidence type="ECO:0000313" key="2">
    <source>
        <dbReference type="Proteomes" id="UP001054837"/>
    </source>
</evidence>
<evidence type="ECO:0000313" key="1">
    <source>
        <dbReference type="EMBL" id="GIX73257.1"/>
    </source>
</evidence>
<protein>
    <submittedName>
        <fullName evidence="1">Uncharacterized protein</fullName>
    </submittedName>
</protein>
<dbReference type="EMBL" id="BPLQ01000595">
    <property type="protein sequence ID" value="GIX73257.1"/>
    <property type="molecule type" value="Genomic_DNA"/>
</dbReference>